<dbReference type="AlphaFoldDB" id="A0AAE4CKC9"/>
<reference evidence="4" key="1">
    <citation type="submission" date="2023-07" db="EMBL/GenBank/DDBJ databases">
        <title>Sequencing the genomes of 1000 actinobacteria strains.</title>
        <authorList>
            <person name="Klenk H.-P."/>
        </authorList>
    </citation>
    <scope>NUCLEOTIDE SEQUENCE</scope>
    <source>
        <strain evidence="4">DSM 45977</strain>
    </source>
</reference>
<dbReference type="EMBL" id="JAVDXW010000001">
    <property type="protein sequence ID" value="MDR7300609.1"/>
    <property type="molecule type" value="Genomic_DNA"/>
</dbReference>
<keyword evidence="1" id="KW-0808">Transferase</keyword>
<dbReference type="Gene3D" id="3.30.565.10">
    <property type="entry name" value="Histidine kinase-like ATPase, C-terminal domain"/>
    <property type="match status" value="1"/>
</dbReference>
<organism evidence="4 5">
    <name type="scientific">Haloactinomyces albus</name>
    <dbReference type="NCBI Taxonomy" id="1352928"/>
    <lineage>
        <taxon>Bacteria</taxon>
        <taxon>Bacillati</taxon>
        <taxon>Actinomycetota</taxon>
        <taxon>Actinomycetes</taxon>
        <taxon>Actinopolysporales</taxon>
        <taxon>Actinopolysporaceae</taxon>
        <taxon>Haloactinomyces</taxon>
    </lineage>
</organism>
<evidence type="ECO:0000313" key="5">
    <source>
        <dbReference type="Proteomes" id="UP001180845"/>
    </source>
</evidence>
<dbReference type="InterPro" id="IPR036890">
    <property type="entry name" value="HATPase_C_sf"/>
</dbReference>
<keyword evidence="1" id="KW-0418">Kinase</keyword>
<gene>
    <name evidence="4" type="ORF">JOF55_000790</name>
</gene>
<dbReference type="Pfam" id="PF13581">
    <property type="entry name" value="HATPase_c_2"/>
    <property type="match status" value="1"/>
</dbReference>
<feature type="domain" description="Histidine kinase/HSP90-like ATPase" evidence="3">
    <location>
        <begin position="28"/>
        <end position="145"/>
    </location>
</feature>
<evidence type="ECO:0000256" key="1">
    <source>
        <dbReference type="ARBA" id="ARBA00022527"/>
    </source>
</evidence>
<protein>
    <submittedName>
        <fullName evidence="4">Anti-sigma regulatory factor (Ser/Thr protein kinase)</fullName>
    </submittedName>
</protein>
<dbReference type="PANTHER" id="PTHR35526:SF3">
    <property type="entry name" value="ANTI-SIGMA-F FACTOR RSBW"/>
    <property type="match status" value="1"/>
</dbReference>
<evidence type="ECO:0000313" key="4">
    <source>
        <dbReference type="EMBL" id="MDR7300609.1"/>
    </source>
</evidence>
<proteinExistence type="predicted"/>
<evidence type="ECO:0000259" key="3">
    <source>
        <dbReference type="Pfam" id="PF13581"/>
    </source>
</evidence>
<evidence type="ECO:0000256" key="2">
    <source>
        <dbReference type="SAM" id="MobiDB-lite"/>
    </source>
</evidence>
<feature type="compositionally biased region" description="Basic and acidic residues" evidence="2">
    <location>
        <begin position="8"/>
        <end position="17"/>
    </location>
</feature>
<accession>A0AAE4CKC9</accession>
<dbReference type="SUPFAM" id="SSF55874">
    <property type="entry name" value="ATPase domain of HSP90 chaperone/DNA topoisomerase II/histidine kinase"/>
    <property type="match status" value="1"/>
</dbReference>
<name>A0AAE4CKC9_9ACTN</name>
<dbReference type="CDD" id="cd16936">
    <property type="entry name" value="HATPase_RsbW-like"/>
    <property type="match status" value="1"/>
</dbReference>
<keyword evidence="1" id="KW-0723">Serine/threonine-protein kinase</keyword>
<sequence>MDTDGAAADEHDGDDRAGPVADLHCPAVPAEPERLAGLRRALTEWAERIGMAVEQVEVVALAGYEALANVAAHAYPDGGGVLDMHAVYRPDTAQVEVTVSDHGSWRRPPAERADMGGRGLVLIRSLAEQAEVTAGTSGTTVRMAWTVVPQAEAVRPSPP</sequence>
<dbReference type="InterPro" id="IPR003594">
    <property type="entry name" value="HATPase_dom"/>
</dbReference>
<feature type="region of interest" description="Disordered" evidence="2">
    <location>
        <begin position="1"/>
        <end position="20"/>
    </location>
</feature>
<dbReference type="GO" id="GO:0004674">
    <property type="term" value="F:protein serine/threonine kinase activity"/>
    <property type="evidence" value="ECO:0007669"/>
    <property type="project" value="UniProtKB-KW"/>
</dbReference>
<dbReference type="PANTHER" id="PTHR35526">
    <property type="entry name" value="ANTI-SIGMA-F FACTOR RSBW-RELATED"/>
    <property type="match status" value="1"/>
</dbReference>
<comment type="caution">
    <text evidence="4">The sequence shown here is derived from an EMBL/GenBank/DDBJ whole genome shotgun (WGS) entry which is preliminary data.</text>
</comment>
<dbReference type="Proteomes" id="UP001180845">
    <property type="component" value="Unassembled WGS sequence"/>
</dbReference>
<dbReference type="RefSeq" id="WP_310269661.1">
    <property type="nucleotide sequence ID" value="NZ_JAVDXW010000001.1"/>
</dbReference>
<keyword evidence="5" id="KW-1185">Reference proteome</keyword>
<dbReference type="InterPro" id="IPR050267">
    <property type="entry name" value="Anti-sigma-factor_SerPK"/>
</dbReference>